<accession>A0A364XY05</accession>
<dbReference type="Proteomes" id="UP000251889">
    <property type="component" value="Unassembled WGS sequence"/>
</dbReference>
<sequence>MKTRTSRWVVLILFMSVLLSWSWTSFKKVDPIIYTRPVETPITVCGSFGVNWFDTTSTATRILPGLGDLHYPITTSSTNAQAYFEQGLRLIYAFNHWEAIQSFREATRLDPNCAMAYWGLALAYGPNLNDVNPKDRERIAFESIQKAQAGKIRVSQVEQDLIDALAARYDGKSYDNRDSLNQAYATAMQQLVKKYPNDAEVNTLCADAIMNTMPWDYWSKDGSPKPATAEAKVILETALKKFPKHPGAHHLYIHLVEASSNPGQALPSAQFLEEAMPGAGHIIHMPAHIYIRTGQYARAIELNQRAAKVDEAYLSSSANQGMYRMGYYPHNVDFISFSSYMEGRSALAINTAMKLAYKGSMINKSNPVFAQYFGVEPLIAFTRFGKWDDILSLPAPDDNMLYSTILWRFARGMAYTRKKEITNAEAELQKLDSLTKLDTLQTIYFSFNPVSNIVKVPLHILRGEVSIAKGKAEEGIEILREAVKLEDELRYMEPPDWKIPSRHYLGAALFDAAKYADAELIYLDDLKKNPENGWSLMGLQLTQNRLGKKSDVLANAKRFNKAWKNADVTITSSRY</sequence>
<comment type="caution">
    <text evidence="2">The sequence shown here is derived from an EMBL/GenBank/DDBJ whole genome shotgun (WGS) entry which is preliminary data.</text>
</comment>
<proteinExistence type="predicted"/>
<dbReference type="AlphaFoldDB" id="A0A364XY05"/>
<protein>
    <recommendedName>
        <fullName evidence="4">Tetratricopeptide repeat protein</fullName>
    </recommendedName>
</protein>
<dbReference type="PROSITE" id="PS50005">
    <property type="entry name" value="TPR"/>
    <property type="match status" value="1"/>
</dbReference>
<feature type="repeat" description="TPR" evidence="1">
    <location>
        <begin position="80"/>
        <end position="113"/>
    </location>
</feature>
<dbReference type="InterPro" id="IPR019734">
    <property type="entry name" value="TPR_rpt"/>
</dbReference>
<evidence type="ECO:0000256" key="1">
    <source>
        <dbReference type="PROSITE-ProRule" id="PRU00339"/>
    </source>
</evidence>
<dbReference type="EMBL" id="QMFY01000013">
    <property type="protein sequence ID" value="RAV99133.1"/>
    <property type="molecule type" value="Genomic_DNA"/>
</dbReference>
<keyword evidence="3" id="KW-1185">Reference proteome</keyword>
<evidence type="ECO:0000313" key="2">
    <source>
        <dbReference type="EMBL" id="RAV99133.1"/>
    </source>
</evidence>
<gene>
    <name evidence="2" type="ORF">DQQ10_21305</name>
</gene>
<name>A0A364XY05_9BACT</name>
<dbReference type="SUPFAM" id="SSF48452">
    <property type="entry name" value="TPR-like"/>
    <property type="match status" value="1"/>
</dbReference>
<keyword evidence="1" id="KW-0802">TPR repeat</keyword>
<reference evidence="2 3" key="1">
    <citation type="submission" date="2018-06" db="EMBL/GenBank/DDBJ databases">
        <title>Chryseolinea flavus sp. nov., a member of the phylum Bacteroidetes isolated from soil.</title>
        <authorList>
            <person name="Li Y."/>
            <person name="Wang J."/>
        </authorList>
    </citation>
    <scope>NUCLEOTIDE SEQUENCE [LARGE SCALE GENOMIC DNA]</scope>
    <source>
        <strain evidence="2 3">SDU1-6</strain>
    </source>
</reference>
<dbReference type="RefSeq" id="WP_112748945.1">
    <property type="nucleotide sequence ID" value="NZ_QMFY01000013.1"/>
</dbReference>
<dbReference type="PANTHER" id="PTHR45588:SF1">
    <property type="entry name" value="WW DOMAIN-CONTAINING PROTEIN"/>
    <property type="match status" value="1"/>
</dbReference>
<dbReference type="PANTHER" id="PTHR45588">
    <property type="entry name" value="TPR DOMAIN-CONTAINING PROTEIN"/>
    <property type="match status" value="1"/>
</dbReference>
<evidence type="ECO:0000313" key="3">
    <source>
        <dbReference type="Proteomes" id="UP000251889"/>
    </source>
</evidence>
<dbReference type="SMART" id="SM00028">
    <property type="entry name" value="TPR"/>
    <property type="match status" value="4"/>
</dbReference>
<dbReference type="OrthoDB" id="9778494at2"/>
<organism evidence="2 3">
    <name type="scientific">Pseudochryseolinea flava</name>
    <dbReference type="NCBI Taxonomy" id="2059302"/>
    <lineage>
        <taxon>Bacteria</taxon>
        <taxon>Pseudomonadati</taxon>
        <taxon>Bacteroidota</taxon>
        <taxon>Cytophagia</taxon>
        <taxon>Cytophagales</taxon>
        <taxon>Fulvivirgaceae</taxon>
        <taxon>Pseudochryseolinea</taxon>
    </lineage>
</organism>
<dbReference type="InterPro" id="IPR011990">
    <property type="entry name" value="TPR-like_helical_dom_sf"/>
</dbReference>
<dbReference type="Gene3D" id="1.25.40.10">
    <property type="entry name" value="Tetratricopeptide repeat domain"/>
    <property type="match status" value="3"/>
</dbReference>
<evidence type="ECO:0008006" key="4">
    <source>
        <dbReference type="Google" id="ProtNLM"/>
    </source>
</evidence>